<comment type="caution">
    <text evidence="1">The sequence shown here is derived from an EMBL/GenBank/DDBJ whole genome shotgun (WGS) entry which is preliminary data.</text>
</comment>
<organism evidence="1 2">
    <name type="scientific">Rotaria sordida</name>
    <dbReference type="NCBI Taxonomy" id="392033"/>
    <lineage>
        <taxon>Eukaryota</taxon>
        <taxon>Metazoa</taxon>
        <taxon>Spiralia</taxon>
        <taxon>Gnathifera</taxon>
        <taxon>Rotifera</taxon>
        <taxon>Eurotatoria</taxon>
        <taxon>Bdelloidea</taxon>
        <taxon>Philodinida</taxon>
        <taxon>Philodinidae</taxon>
        <taxon>Rotaria</taxon>
    </lineage>
</organism>
<evidence type="ECO:0000313" key="1">
    <source>
        <dbReference type="EMBL" id="CAF0819969.1"/>
    </source>
</evidence>
<dbReference type="Proteomes" id="UP000663854">
    <property type="component" value="Unassembled WGS sequence"/>
</dbReference>
<accession>A0A813U2D7</accession>
<dbReference type="EMBL" id="CAJNOH010000057">
    <property type="protein sequence ID" value="CAF0819969.1"/>
    <property type="molecule type" value="Genomic_DNA"/>
</dbReference>
<sequence length="157" mass="16525">MVKAYPVPATQTLIVEAKDIESVALMSLDGKIIAESVANAANNADGDSLVYGFCTPFAGASSSDPQPNPPDGVVLSIIWPEDFYPNNALGPSNYLNMGANGHCTGMSSNLGRYAIAICAMDFRNGIQLTSTILEVPLTIIDCTTDIDEIDNTTHPSA</sequence>
<proteinExistence type="predicted"/>
<gene>
    <name evidence="1" type="ORF">PYM288_LOCUS5533</name>
</gene>
<evidence type="ECO:0000313" key="2">
    <source>
        <dbReference type="Proteomes" id="UP000663854"/>
    </source>
</evidence>
<dbReference type="AlphaFoldDB" id="A0A813U2D7"/>
<reference evidence="1" key="1">
    <citation type="submission" date="2021-02" db="EMBL/GenBank/DDBJ databases">
        <authorList>
            <person name="Nowell W R."/>
        </authorList>
    </citation>
    <scope>NUCLEOTIDE SEQUENCE</scope>
</reference>
<name>A0A813U2D7_9BILA</name>
<protein>
    <submittedName>
        <fullName evidence="1">Uncharacterized protein</fullName>
    </submittedName>
</protein>